<dbReference type="UniPathway" id="UPA00219"/>
<dbReference type="CDD" id="cd16913">
    <property type="entry name" value="YkuD_like"/>
    <property type="match status" value="1"/>
</dbReference>
<gene>
    <name evidence="9" type="ordered locus">OCA5_c01690</name>
</gene>
<dbReference type="eggNOG" id="COG3786">
    <property type="taxonomic scope" value="Bacteria"/>
</dbReference>
<dbReference type="InterPro" id="IPR005490">
    <property type="entry name" value="LD_TPept_cat_dom"/>
</dbReference>
<feature type="domain" description="L,D-TPase catalytic" evidence="8">
    <location>
        <begin position="43"/>
        <end position="188"/>
    </location>
</feature>
<feature type="region of interest" description="Disordered" evidence="7">
    <location>
        <begin position="94"/>
        <end position="117"/>
    </location>
</feature>
<dbReference type="SUPFAM" id="SSF141523">
    <property type="entry name" value="L,D-transpeptidase catalytic domain-like"/>
    <property type="match status" value="1"/>
</dbReference>
<dbReference type="GO" id="GO:0004180">
    <property type="term" value="F:carboxypeptidase activity"/>
    <property type="evidence" value="ECO:0007669"/>
    <property type="project" value="UniProtKB-ARBA"/>
</dbReference>
<keyword evidence="6" id="KW-0961">Cell wall biogenesis/degradation</keyword>
<comment type="pathway">
    <text evidence="1">Cell wall biogenesis; peptidoglycan biosynthesis.</text>
</comment>
<evidence type="ECO:0000313" key="9">
    <source>
        <dbReference type="EMBL" id="AEI04901.1"/>
    </source>
</evidence>
<evidence type="ECO:0000256" key="1">
    <source>
        <dbReference type="ARBA" id="ARBA00004752"/>
    </source>
</evidence>
<dbReference type="Pfam" id="PF03734">
    <property type="entry name" value="YkuD"/>
    <property type="match status" value="1"/>
</dbReference>
<evidence type="ECO:0000313" key="10">
    <source>
        <dbReference type="Proteomes" id="UP000007730"/>
    </source>
</evidence>
<dbReference type="PANTHER" id="PTHR38589">
    <property type="entry name" value="BLR0621 PROTEIN"/>
    <property type="match status" value="1"/>
</dbReference>
<keyword evidence="4" id="KW-0133">Cell shape</keyword>
<dbReference type="AlphaFoldDB" id="F8BS34"/>
<sequence length="189" mass="21328">MRSRANTYTYRPRPGNAPVRLIIIRPAAGNRRRGWLMLEGIAIPVALGRGGILADKREGDGGTPRGTFHPMRLWWRGDRHVRPRTALPTRRITATDAWSEDPTDRRYNQPTRIADGEPGDRLMRQDHLYDFIIEIDHNARPRIAGRGSAVFLHLARDNFGPTAGCVSMTKHAMLRLLARIGPQTRIVIG</sequence>
<evidence type="ECO:0000256" key="5">
    <source>
        <dbReference type="ARBA" id="ARBA00022984"/>
    </source>
</evidence>
<dbReference type="GO" id="GO:0016740">
    <property type="term" value="F:transferase activity"/>
    <property type="evidence" value="ECO:0007669"/>
    <property type="project" value="UniProtKB-KW"/>
</dbReference>
<protein>
    <recommendedName>
        <fullName evidence="8">L,D-TPase catalytic domain-containing protein</fullName>
    </recommendedName>
</protein>
<keyword evidence="3" id="KW-0808">Transferase</keyword>
<evidence type="ECO:0000259" key="8">
    <source>
        <dbReference type="Pfam" id="PF03734"/>
    </source>
</evidence>
<accession>F8BS34</accession>
<evidence type="ECO:0000256" key="3">
    <source>
        <dbReference type="ARBA" id="ARBA00022679"/>
    </source>
</evidence>
<dbReference type="PANTHER" id="PTHR38589:SF1">
    <property type="entry name" value="BLR0621 PROTEIN"/>
    <property type="match status" value="1"/>
</dbReference>
<name>F8BS34_AFIC5</name>
<dbReference type="GO" id="GO:0071555">
    <property type="term" value="P:cell wall organization"/>
    <property type="evidence" value="ECO:0007669"/>
    <property type="project" value="UniProtKB-KW"/>
</dbReference>
<dbReference type="EMBL" id="CP002826">
    <property type="protein sequence ID" value="AEI04901.1"/>
    <property type="molecule type" value="Genomic_DNA"/>
</dbReference>
<proteinExistence type="inferred from homology"/>
<keyword evidence="10" id="KW-1185">Reference proteome</keyword>
<dbReference type="RefSeq" id="WP_013912725.1">
    <property type="nucleotide sequence ID" value="NC_011386.1"/>
</dbReference>
<keyword evidence="5" id="KW-0573">Peptidoglycan synthesis</keyword>
<organism evidence="9 10">
    <name type="scientific">Afipia carboxidovorans (strain ATCC 49405 / DSM 1227 / KCTC 32145 / OM5)</name>
    <name type="common">Oligotropha carboxidovorans</name>
    <dbReference type="NCBI Taxonomy" id="504832"/>
    <lineage>
        <taxon>Bacteria</taxon>
        <taxon>Pseudomonadati</taxon>
        <taxon>Pseudomonadota</taxon>
        <taxon>Alphaproteobacteria</taxon>
        <taxon>Hyphomicrobiales</taxon>
        <taxon>Nitrobacteraceae</taxon>
        <taxon>Afipia</taxon>
    </lineage>
</organism>
<dbReference type="STRING" id="504832.OCA5_c01690"/>
<comment type="similarity">
    <text evidence="2">Belongs to the YkuD family.</text>
</comment>
<reference evidence="9 10" key="1">
    <citation type="journal article" date="2011" name="J. Bacteriol.">
        <title>Complete genome sequences of the chemolithoautotrophic Oligotropha carboxidovorans strains OM4 and OM5.</title>
        <authorList>
            <person name="Volland S."/>
            <person name="Rachinger M."/>
            <person name="Strittmatter A."/>
            <person name="Daniel R."/>
            <person name="Gottschalk G."/>
            <person name="Meyer O."/>
        </authorList>
    </citation>
    <scope>NUCLEOTIDE SEQUENCE [LARGE SCALE GENOMIC DNA]</scope>
    <source>
        <strain evidence="10">ATCC 49405 / DSM 1227 / KCTC 32145 / OM5</strain>
    </source>
</reference>
<dbReference type="KEGG" id="ocg:OCA5_c01690"/>
<evidence type="ECO:0000256" key="2">
    <source>
        <dbReference type="ARBA" id="ARBA00005992"/>
    </source>
</evidence>
<dbReference type="InterPro" id="IPR038063">
    <property type="entry name" value="Transpep_catalytic_dom"/>
</dbReference>
<evidence type="ECO:0000256" key="4">
    <source>
        <dbReference type="ARBA" id="ARBA00022960"/>
    </source>
</evidence>
<dbReference type="PATRIC" id="fig|504832.7.peg.179"/>
<dbReference type="OrthoDB" id="9804204at2"/>
<dbReference type="HOGENOM" id="CLU_105370_0_0_5"/>
<dbReference type="GO" id="GO:0008360">
    <property type="term" value="P:regulation of cell shape"/>
    <property type="evidence" value="ECO:0007669"/>
    <property type="project" value="UniProtKB-KW"/>
</dbReference>
<evidence type="ECO:0000256" key="7">
    <source>
        <dbReference type="SAM" id="MobiDB-lite"/>
    </source>
</evidence>
<evidence type="ECO:0000256" key="6">
    <source>
        <dbReference type="ARBA" id="ARBA00023316"/>
    </source>
</evidence>
<dbReference type="GO" id="GO:0009252">
    <property type="term" value="P:peptidoglycan biosynthetic process"/>
    <property type="evidence" value="ECO:0007669"/>
    <property type="project" value="UniProtKB-UniPathway"/>
</dbReference>
<dbReference type="Proteomes" id="UP000007730">
    <property type="component" value="Chromosome"/>
</dbReference>